<gene>
    <name evidence="1" type="ORF">EAE98_003451</name>
</gene>
<dbReference type="EMBL" id="RCSX01000006">
    <property type="protein sequence ID" value="KAF7933742.1"/>
    <property type="molecule type" value="Genomic_DNA"/>
</dbReference>
<dbReference type="GeneID" id="62230225"/>
<dbReference type="RefSeq" id="XP_038812535.1">
    <property type="nucleotide sequence ID" value="XM_038951071.1"/>
</dbReference>
<organism evidence="1 2">
    <name type="scientific">Botrytis deweyae</name>
    <dbReference type="NCBI Taxonomy" id="2478750"/>
    <lineage>
        <taxon>Eukaryota</taxon>
        <taxon>Fungi</taxon>
        <taxon>Dikarya</taxon>
        <taxon>Ascomycota</taxon>
        <taxon>Pezizomycotina</taxon>
        <taxon>Leotiomycetes</taxon>
        <taxon>Helotiales</taxon>
        <taxon>Sclerotiniaceae</taxon>
        <taxon>Botrytis</taxon>
    </lineage>
</organism>
<name>A0ABQ7ITJ7_9HELO</name>
<comment type="caution">
    <text evidence="1">The sequence shown here is derived from an EMBL/GenBank/DDBJ whole genome shotgun (WGS) entry which is preliminary data.</text>
</comment>
<keyword evidence="2" id="KW-1185">Reference proteome</keyword>
<proteinExistence type="predicted"/>
<reference evidence="1 2" key="1">
    <citation type="journal article" date="2020" name="Genome Biol. Evol.">
        <title>Comparative genomics of Sclerotiniaceae.</title>
        <authorList>
            <person name="Valero Jimenez C.A."/>
            <person name="Steentjes M."/>
            <person name="Scholten O.E."/>
            <person name="Van Kan J.A.L."/>
        </authorList>
    </citation>
    <scope>NUCLEOTIDE SEQUENCE [LARGE SCALE GENOMIC DNA]</scope>
    <source>
        <strain evidence="1 2">B1</strain>
    </source>
</reference>
<sequence>MGFDEAKDSDAGQSCVEEWVLKSGALPCPRHRRPVVHRKLVGIDEKFWESVRVMKWRRASFHVTIWMLGMYIGPDETANPSTFIIGQVETETTCYSYILCLLALIPGMRHAGVHRSGHNSQDDDNDDDDDDAVIVVVGIVRTVRTVYCEEPRRCGCVGLKFDVVYVLKREERRDAMWWVVRWSVKYFDVGTIYTHGLYFSSTVTCYIFAHQISYAEFYTSEMEMDRLLGCPTWDDIRWLDPFIYHFLVNP</sequence>
<accession>A0ABQ7ITJ7</accession>
<dbReference type="Proteomes" id="UP000783213">
    <property type="component" value="Unassembled WGS sequence"/>
</dbReference>
<evidence type="ECO:0000313" key="2">
    <source>
        <dbReference type="Proteomes" id="UP000783213"/>
    </source>
</evidence>
<protein>
    <submittedName>
        <fullName evidence="1">Uncharacterized protein</fullName>
    </submittedName>
</protein>
<evidence type="ECO:0000313" key="1">
    <source>
        <dbReference type="EMBL" id="KAF7933742.1"/>
    </source>
</evidence>